<dbReference type="AlphaFoldDB" id="U6JUS8"/>
<accession>U6JUS8</accession>
<dbReference type="RefSeq" id="XP_013350395.1">
    <property type="nucleotide sequence ID" value="XM_013494941.1"/>
</dbReference>
<feature type="region of interest" description="Disordered" evidence="1">
    <location>
        <begin position="199"/>
        <end position="228"/>
    </location>
</feature>
<gene>
    <name evidence="2" type="ORF">EMH_0035070</name>
</gene>
<evidence type="ECO:0000313" key="2">
    <source>
        <dbReference type="EMBL" id="CDJ27817.1"/>
    </source>
</evidence>
<dbReference type="EMBL" id="HG680275">
    <property type="protein sequence ID" value="CDJ27817.1"/>
    <property type="molecule type" value="Genomic_DNA"/>
</dbReference>
<keyword evidence="3" id="KW-1185">Reference proteome</keyword>
<protein>
    <submittedName>
        <fullName evidence="2">SAG family member</fullName>
    </submittedName>
</protein>
<dbReference type="Pfam" id="PF11054">
    <property type="entry name" value="Surface_antigen"/>
    <property type="match status" value="1"/>
</dbReference>
<organism evidence="2 3">
    <name type="scientific">Eimeria mitis</name>
    <dbReference type="NCBI Taxonomy" id="44415"/>
    <lineage>
        <taxon>Eukaryota</taxon>
        <taxon>Sar</taxon>
        <taxon>Alveolata</taxon>
        <taxon>Apicomplexa</taxon>
        <taxon>Conoidasida</taxon>
        <taxon>Coccidia</taxon>
        <taxon>Eucoccidiorida</taxon>
        <taxon>Eimeriorina</taxon>
        <taxon>Eimeriidae</taxon>
        <taxon>Eimeria</taxon>
    </lineage>
</organism>
<dbReference type="OrthoDB" id="347448at2759"/>
<evidence type="ECO:0000256" key="1">
    <source>
        <dbReference type="SAM" id="MobiDB-lite"/>
    </source>
</evidence>
<dbReference type="VEuPathDB" id="ToxoDB:EMH_0035070"/>
<feature type="compositionally biased region" description="Polar residues" evidence="1">
    <location>
        <begin position="167"/>
        <end position="179"/>
    </location>
</feature>
<name>U6JUS8_9EIME</name>
<reference evidence="2" key="1">
    <citation type="submission" date="2013-10" db="EMBL/GenBank/DDBJ databases">
        <title>Genomic analysis of the causative agents of coccidiosis in chickens.</title>
        <authorList>
            <person name="Reid A.J."/>
            <person name="Blake D."/>
            <person name="Billington K."/>
            <person name="Browne H."/>
            <person name="Dunn M."/>
            <person name="Hung S."/>
            <person name="Kawahara F."/>
            <person name="Miranda-Saavedra D."/>
            <person name="Mourier T."/>
            <person name="Nagra H."/>
            <person name="Otto T.D."/>
            <person name="Rawlings N."/>
            <person name="Sanchez A."/>
            <person name="Sanders M."/>
            <person name="Subramaniam C."/>
            <person name="Tay Y."/>
            <person name="Dear P."/>
            <person name="Doerig C."/>
            <person name="Gruber A."/>
            <person name="Parkinson J."/>
            <person name="Shirley M."/>
            <person name="Wan K.L."/>
            <person name="Berriman M."/>
            <person name="Tomley F."/>
            <person name="Pain A."/>
        </authorList>
    </citation>
    <scope>NUCLEOTIDE SEQUENCE [LARGE SCALE GENOMIC DNA]</scope>
    <source>
        <strain evidence="2">Houghton</strain>
    </source>
</reference>
<evidence type="ECO:0000313" key="3">
    <source>
        <dbReference type="Proteomes" id="UP000030744"/>
    </source>
</evidence>
<sequence length="276" mass="29468">MAALCVARSAVAETIPSAETATPVQCLGVFNEARVRAGFDPFTTEEGEQQKLPIDDPEYIKAVCKAMKEDGSVKSSHISYKREGTYAFASQTGETGDCSAALSHWSKALTYFGELPPVYTGDNAGSYASTRNRSFVALFNPMKSATIDCAYFICPTASTTIKTTLTADNSGTPTSNQGNGDKEGKTVSLQYAEDLAGRTAPLSPNSEETEQLEKQGGPQGSKTDPEEGIVTRRLETTAKDIRALVCLTNPQALVSGRRPFTLGSPFVCLSLPLPEQ</sequence>
<dbReference type="InterPro" id="IPR021288">
    <property type="entry name" value="Surface_antigen"/>
</dbReference>
<proteinExistence type="predicted"/>
<reference evidence="2" key="2">
    <citation type="submission" date="2013-10" db="EMBL/GenBank/DDBJ databases">
        <authorList>
            <person name="Aslett M."/>
        </authorList>
    </citation>
    <scope>NUCLEOTIDE SEQUENCE [LARGE SCALE GENOMIC DNA]</scope>
    <source>
        <strain evidence="2">Houghton</strain>
    </source>
</reference>
<feature type="region of interest" description="Disordered" evidence="1">
    <location>
        <begin position="164"/>
        <end position="184"/>
    </location>
</feature>
<dbReference type="GeneID" id="25378300"/>
<dbReference type="Proteomes" id="UP000030744">
    <property type="component" value="Unassembled WGS sequence"/>
</dbReference>